<keyword evidence="3" id="KW-1185">Reference proteome</keyword>
<feature type="compositionally biased region" description="Low complexity" evidence="1">
    <location>
        <begin position="1"/>
        <end position="16"/>
    </location>
</feature>
<evidence type="ECO:0000256" key="1">
    <source>
        <dbReference type="SAM" id="MobiDB-lite"/>
    </source>
</evidence>
<evidence type="ECO:0000313" key="3">
    <source>
        <dbReference type="Proteomes" id="UP000192578"/>
    </source>
</evidence>
<proteinExistence type="predicted"/>
<evidence type="ECO:0000313" key="2">
    <source>
        <dbReference type="EMBL" id="OQV20723.1"/>
    </source>
</evidence>
<gene>
    <name evidence="2" type="ORF">BV898_05305</name>
</gene>
<reference evidence="3" key="1">
    <citation type="submission" date="2017-01" db="EMBL/GenBank/DDBJ databases">
        <title>Comparative genomics of anhydrobiosis in the tardigrade Hypsibius dujardini.</title>
        <authorList>
            <person name="Yoshida Y."/>
            <person name="Koutsovoulos G."/>
            <person name="Laetsch D."/>
            <person name="Stevens L."/>
            <person name="Kumar S."/>
            <person name="Horikawa D."/>
            <person name="Ishino K."/>
            <person name="Komine S."/>
            <person name="Tomita M."/>
            <person name="Blaxter M."/>
            <person name="Arakawa K."/>
        </authorList>
    </citation>
    <scope>NUCLEOTIDE SEQUENCE [LARGE SCALE GENOMIC DNA]</scope>
    <source>
        <strain evidence="3">Z151</strain>
    </source>
</reference>
<dbReference type="Proteomes" id="UP000192578">
    <property type="component" value="Unassembled WGS sequence"/>
</dbReference>
<feature type="region of interest" description="Disordered" evidence="1">
    <location>
        <begin position="122"/>
        <end position="156"/>
    </location>
</feature>
<feature type="region of interest" description="Disordered" evidence="1">
    <location>
        <begin position="1"/>
        <end position="28"/>
    </location>
</feature>
<name>A0A1W0WZU7_HYPEX</name>
<dbReference type="OrthoDB" id="5949865at2759"/>
<organism evidence="2 3">
    <name type="scientific">Hypsibius exemplaris</name>
    <name type="common">Freshwater tardigrade</name>
    <dbReference type="NCBI Taxonomy" id="2072580"/>
    <lineage>
        <taxon>Eukaryota</taxon>
        <taxon>Metazoa</taxon>
        <taxon>Ecdysozoa</taxon>
        <taxon>Tardigrada</taxon>
        <taxon>Eutardigrada</taxon>
        <taxon>Parachela</taxon>
        <taxon>Hypsibioidea</taxon>
        <taxon>Hypsibiidae</taxon>
        <taxon>Hypsibius</taxon>
    </lineage>
</organism>
<protein>
    <recommendedName>
        <fullName evidence="4">Alpha-endosulfine</fullName>
    </recommendedName>
</protein>
<feature type="compositionally biased region" description="Basic and acidic residues" evidence="1">
    <location>
        <begin position="133"/>
        <end position="145"/>
    </location>
</feature>
<comment type="caution">
    <text evidence="2">The sequence shown here is derived from an EMBL/GenBank/DDBJ whole genome shotgun (WGS) entry which is preliminary data.</text>
</comment>
<sequence>MAETESSLTTLSEGTSPSQEINSSVELEDVNVPITVTPAVLEIPVNNPKYPVPAGALGNRPMAVSGFLQKRLQKGQKFFDSGDYNVAKSQKSSKPHINAGLPNPSAVVKRNLPSALLLQPNQDAPLPVLTPDDLPHHSHPAHEASKLLIDQVAPDN</sequence>
<accession>A0A1W0WZU7</accession>
<evidence type="ECO:0008006" key="4">
    <source>
        <dbReference type="Google" id="ProtNLM"/>
    </source>
</evidence>
<dbReference type="EMBL" id="MTYJ01000028">
    <property type="protein sequence ID" value="OQV20723.1"/>
    <property type="molecule type" value="Genomic_DNA"/>
</dbReference>
<feature type="region of interest" description="Disordered" evidence="1">
    <location>
        <begin position="86"/>
        <end position="105"/>
    </location>
</feature>
<dbReference type="AlphaFoldDB" id="A0A1W0WZU7"/>